<evidence type="ECO:0000256" key="4">
    <source>
        <dbReference type="RuleBase" id="RU004241"/>
    </source>
</evidence>
<dbReference type="AlphaFoldDB" id="A0A0P7BSG4"/>
<gene>
    <name evidence="7" type="ORF">AK830_g3279</name>
</gene>
<protein>
    <recommendedName>
        <fullName evidence="5">Peroxidase</fullName>
        <ecNumber evidence="5">1.11.1.-</ecNumber>
    </recommendedName>
</protein>
<dbReference type="STRING" id="78410.A0A0P7BSG4"/>
<dbReference type="InterPro" id="IPR010255">
    <property type="entry name" value="Haem_peroxidase_sf"/>
</dbReference>
<dbReference type="GO" id="GO:0000302">
    <property type="term" value="P:response to reactive oxygen species"/>
    <property type="evidence" value="ECO:0007669"/>
    <property type="project" value="TreeGrafter"/>
</dbReference>
<dbReference type="PROSITE" id="PS50873">
    <property type="entry name" value="PEROXIDASE_4"/>
    <property type="match status" value="1"/>
</dbReference>
<proteinExistence type="inferred from homology"/>
<accession>A0A0P7BSG4</accession>
<dbReference type="GO" id="GO:0020037">
    <property type="term" value="F:heme binding"/>
    <property type="evidence" value="ECO:0007669"/>
    <property type="project" value="UniProtKB-UniRule"/>
</dbReference>
<evidence type="ECO:0000256" key="5">
    <source>
        <dbReference type="RuleBase" id="RU363051"/>
    </source>
</evidence>
<reference evidence="7 8" key="1">
    <citation type="submission" date="2015-09" db="EMBL/GenBank/DDBJ databases">
        <title>Draft genome of a European isolate of the apple canker pathogen Neonectria ditissima.</title>
        <authorList>
            <person name="Gomez-Cortecero A."/>
            <person name="Harrison R.J."/>
            <person name="Armitage A.D."/>
        </authorList>
    </citation>
    <scope>NUCLEOTIDE SEQUENCE [LARGE SCALE GENOMIC DNA]</scope>
    <source>
        <strain evidence="7 8">R09/05</strain>
    </source>
</reference>
<dbReference type="InterPro" id="IPR002016">
    <property type="entry name" value="Haem_peroxidase"/>
</dbReference>
<dbReference type="Gene3D" id="1.10.420.10">
    <property type="entry name" value="Peroxidase, domain 2"/>
    <property type="match status" value="1"/>
</dbReference>
<feature type="chain" id="PRO_5006987381" description="Peroxidase" evidence="5">
    <location>
        <begin position="19"/>
        <end position="534"/>
    </location>
</feature>
<sequence length="534" mass="57505">MMKLIVAAALILGCLASGQPVWPSKWDELEDIYTMHSGYLRRGFSDAVNPCTFGSNAQGRQNSAEWIRTAFHDMATHDAKAGGGGLDASIFFELDRAENIGSAFNNTFGFFYGYHSVRVSASDLIALGVATASNACGGPKVEVRGGRVDASEAGPAGVPEPSTDIDTTTATFEKAGFSKQDMIAMVACGHSLGGVHSADFPEIVDIPADPKNDTNVPFQKDVSQIHNGVVTEFLEGTTKNPLVVASNDTLNSDKRIFDADRKFMTEMADKETFEATCGDIFTRMIDAVPKNVELIDIDPYDVKPYVDELSVDSNGDLSFKGKIRMRTTTGAGRDQDDLAIKLMYADNNGEGRTVINTTRATYQGGSTAGLHGEHFVSFEFDATIKAESGISKFWIQETVPSTNETKTHDNQGSGGYPVQDTVVLQLSDSCLNTDAIVDDKIPLSIIAMVRKQQASNPLTLNVVHKVPRNGVVVPQLETEVTQFEATGDEKNGWLAYRAQTEVTGFTTFDIVLGGEAPKAVEFQRTGALPTSCSG</sequence>
<evidence type="ECO:0000256" key="1">
    <source>
        <dbReference type="ARBA" id="ARBA00022559"/>
    </source>
</evidence>
<keyword evidence="2" id="KW-0349">Heme</keyword>
<keyword evidence="3 5" id="KW-0560">Oxidoreductase</keyword>
<keyword evidence="2" id="KW-0408">Iron</keyword>
<dbReference type="OrthoDB" id="5985073at2759"/>
<evidence type="ECO:0000313" key="7">
    <source>
        <dbReference type="EMBL" id="KPM43302.1"/>
    </source>
</evidence>
<dbReference type="PRINTS" id="PR00458">
    <property type="entry name" value="PEROXIDASE"/>
</dbReference>
<dbReference type="InterPro" id="IPR044831">
    <property type="entry name" value="Ccp1-like"/>
</dbReference>
<dbReference type="Proteomes" id="UP000050424">
    <property type="component" value="Unassembled WGS sequence"/>
</dbReference>
<keyword evidence="5" id="KW-0732">Signal</keyword>
<comment type="similarity">
    <text evidence="4">Belongs to the peroxidase family.</text>
</comment>
<dbReference type="SUPFAM" id="SSF48113">
    <property type="entry name" value="Heme-dependent peroxidases"/>
    <property type="match status" value="1"/>
</dbReference>
<evidence type="ECO:0000259" key="6">
    <source>
        <dbReference type="PROSITE" id="PS50873"/>
    </source>
</evidence>
<dbReference type="GO" id="GO:0042744">
    <property type="term" value="P:hydrogen peroxide catabolic process"/>
    <property type="evidence" value="ECO:0007669"/>
    <property type="project" value="TreeGrafter"/>
</dbReference>
<evidence type="ECO:0000256" key="2">
    <source>
        <dbReference type="ARBA" id="ARBA00022617"/>
    </source>
</evidence>
<dbReference type="GO" id="GO:0034599">
    <property type="term" value="P:cellular response to oxidative stress"/>
    <property type="evidence" value="ECO:0007669"/>
    <property type="project" value="InterPro"/>
</dbReference>
<keyword evidence="1 5" id="KW-0575">Peroxidase</keyword>
<dbReference type="Gene3D" id="1.10.520.10">
    <property type="match status" value="1"/>
</dbReference>
<evidence type="ECO:0000313" key="8">
    <source>
        <dbReference type="Proteomes" id="UP000050424"/>
    </source>
</evidence>
<dbReference type="GO" id="GO:0004601">
    <property type="term" value="F:peroxidase activity"/>
    <property type="evidence" value="ECO:0007669"/>
    <property type="project" value="UniProtKB-KW"/>
</dbReference>
<feature type="signal peptide" evidence="5">
    <location>
        <begin position="1"/>
        <end position="18"/>
    </location>
</feature>
<comment type="caution">
    <text evidence="7">The sequence shown here is derived from an EMBL/GenBank/DDBJ whole genome shotgun (WGS) entry which is preliminary data.</text>
</comment>
<dbReference type="PANTHER" id="PTHR31356">
    <property type="entry name" value="THYLAKOID LUMENAL 29 KDA PROTEIN, CHLOROPLASTIC-RELATED"/>
    <property type="match status" value="1"/>
</dbReference>
<dbReference type="GO" id="GO:0046872">
    <property type="term" value="F:metal ion binding"/>
    <property type="evidence" value="ECO:0007669"/>
    <property type="project" value="UniProtKB-UniRule"/>
</dbReference>
<feature type="domain" description="Plant heme peroxidase family profile" evidence="6">
    <location>
        <begin position="119"/>
        <end position="331"/>
    </location>
</feature>
<dbReference type="EMBL" id="LKCW01000035">
    <property type="protein sequence ID" value="KPM43302.1"/>
    <property type="molecule type" value="Genomic_DNA"/>
</dbReference>
<name>A0A0P7BSG4_9HYPO</name>
<organism evidence="7 8">
    <name type="scientific">Neonectria ditissima</name>
    <dbReference type="NCBI Taxonomy" id="78410"/>
    <lineage>
        <taxon>Eukaryota</taxon>
        <taxon>Fungi</taxon>
        <taxon>Dikarya</taxon>
        <taxon>Ascomycota</taxon>
        <taxon>Pezizomycotina</taxon>
        <taxon>Sordariomycetes</taxon>
        <taxon>Hypocreomycetidae</taxon>
        <taxon>Hypocreales</taxon>
        <taxon>Nectriaceae</taxon>
        <taxon>Neonectria</taxon>
    </lineage>
</organism>
<dbReference type="Pfam" id="PF00141">
    <property type="entry name" value="peroxidase"/>
    <property type="match status" value="1"/>
</dbReference>
<evidence type="ECO:0000256" key="3">
    <source>
        <dbReference type="ARBA" id="ARBA00023002"/>
    </source>
</evidence>
<dbReference type="PANTHER" id="PTHR31356:SF53">
    <property type="entry name" value="HEME PEROXIDASE"/>
    <property type="match status" value="1"/>
</dbReference>
<keyword evidence="2" id="KW-0479">Metal-binding</keyword>
<keyword evidence="8" id="KW-1185">Reference proteome</keyword>
<dbReference type="EC" id="1.11.1.-" evidence="5"/>